<dbReference type="GO" id="GO:0016020">
    <property type="term" value="C:membrane"/>
    <property type="evidence" value="ECO:0007669"/>
    <property type="project" value="UniProtKB-SubCell"/>
</dbReference>
<evidence type="ECO:0000256" key="5">
    <source>
        <dbReference type="SAM" id="Phobius"/>
    </source>
</evidence>
<keyword evidence="2 5" id="KW-0812">Transmembrane</keyword>
<gene>
    <name evidence="7" type="ORF">M9458_011717</name>
</gene>
<evidence type="ECO:0000259" key="6">
    <source>
        <dbReference type="Pfam" id="PF01061"/>
    </source>
</evidence>
<organism evidence="7 8">
    <name type="scientific">Cirrhinus mrigala</name>
    <name type="common">Mrigala</name>
    <dbReference type="NCBI Taxonomy" id="683832"/>
    <lineage>
        <taxon>Eukaryota</taxon>
        <taxon>Metazoa</taxon>
        <taxon>Chordata</taxon>
        <taxon>Craniata</taxon>
        <taxon>Vertebrata</taxon>
        <taxon>Euteleostomi</taxon>
        <taxon>Actinopterygii</taxon>
        <taxon>Neopterygii</taxon>
        <taxon>Teleostei</taxon>
        <taxon>Ostariophysi</taxon>
        <taxon>Cypriniformes</taxon>
        <taxon>Cyprinidae</taxon>
        <taxon>Labeoninae</taxon>
        <taxon>Labeonini</taxon>
        <taxon>Cirrhinus</taxon>
    </lineage>
</organism>
<feature type="non-terminal residue" evidence="7">
    <location>
        <position position="56"/>
    </location>
</feature>
<dbReference type="InterPro" id="IPR013525">
    <property type="entry name" value="ABC2_TM"/>
</dbReference>
<evidence type="ECO:0000313" key="7">
    <source>
        <dbReference type="EMBL" id="KAL0193421.1"/>
    </source>
</evidence>
<evidence type="ECO:0000256" key="1">
    <source>
        <dbReference type="ARBA" id="ARBA00004141"/>
    </source>
</evidence>
<dbReference type="EMBL" id="JAMKFB020000005">
    <property type="protein sequence ID" value="KAL0193421.1"/>
    <property type="molecule type" value="Genomic_DNA"/>
</dbReference>
<accession>A0ABD0R4J1</accession>
<dbReference type="AlphaFoldDB" id="A0ABD0R4J1"/>
<reference evidence="7 8" key="1">
    <citation type="submission" date="2024-05" db="EMBL/GenBank/DDBJ databases">
        <title>Genome sequencing and assembly of Indian major carp, Cirrhinus mrigala (Hamilton, 1822).</title>
        <authorList>
            <person name="Mohindra V."/>
            <person name="Chowdhury L.M."/>
            <person name="Lal K."/>
            <person name="Jena J.K."/>
        </authorList>
    </citation>
    <scope>NUCLEOTIDE SEQUENCE [LARGE SCALE GENOMIC DNA]</scope>
    <source>
        <strain evidence="7">CM1030</strain>
        <tissue evidence="7">Blood</tissue>
    </source>
</reference>
<keyword evidence="8" id="KW-1185">Reference proteome</keyword>
<evidence type="ECO:0000313" key="8">
    <source>
        <dbReference type="Proteomes" id="UP001529510"/>
    </source>
</evidence>
<protein>
    <recommendedName>
        <fullName evidence="6">ABC-2 type transporter transmembrane domain-containing protein</fullName>
    </recommendedName>
</protein>
<comment type="caution">
    <text evidence="7">The sequence shown here is derived from an EMBL/GenBank/DDBJ whole genome shotgun (WGS) entry which is preliminary data.</text>
</comment>
<evidence type="ECO:0000256" key="3">
    <source>
        <dbReference type="ARBA" id="ARBA00022989"/>
    </source>
</evidence>
<sequence length="56" mass="6220">VLTHLRVMSHLCIGVLIGLLYLNIGNDASKVFNNTGFLFFSMLFLMFAALMPTVLT</sequence>
<feature type="non-terminal residue" evidence="7">
    <location>
        <position position="1"/>
    </location>
</feature>
<feature type="transmembrane region" description="Helical" evidence="5">
    <location>
        <begin position="7"/>
        <end position="24"/>
    </location>
</feature>
<feature type="transmembrane region" description="Helical" evidence="5">
    <location>
        <begin position="36"/>
        <end position="55"/>
    </location>
</feature>
<keyword evidence="3 5" id="KW-1133">Transmembrane helix</keyword>
<feature type="domain" description="ABC-2 type transporter transmembrane" evidence="6">
    <location>
        <begin position="3"/>
        <end position="54"/>
    </location>
</feature>
<dbReference type="Pfam" id="PF01061">
    <property type="entry name" value="ABC2_membrane"/>
    <property type="match status" value="1"/>
</dbReference>
<evidence type="ECO:0000256" key="2">
    <source>
        <dbReference type="ARBA" id="ARBA00022692"/>
    </source>
</evidence>
<evidence type="ECO:0000256" key="4">
    <source>
        <dbReference type="ARBA" id="ARBA00023136"/>
    </source>
</evidence>
<dbReference type="Proteomes" id="UP001529510">
    <property type="component" value="Unassembled WGS sequence"/>
</dbReference>
<comment type="subcellular location">
    <subcellularLocation>
        <location evidence="1">Membrane</location>
        <topology evidence="1">Multi-pass membrane protein</topology>
    </subcellularLocation>
</comment>
<proteinExistence type="predicted"/>
<keyword evidence="4 5" id="KW-0472">Membrane</keyword>
<name>A0ABD0R4J1_CIRMR</name>